<sequence>MFHDAVDTLFSHQPDIDCIYGNVRRDCFRPLARKYQGGGFCLHELTISSERLHALAKLLLVAQFGPFNSLDIEEFPDLDKVTSCIVKAFHRNPDVGITWPMFDDAARGTPFLFTSLSQILSIFTGRLDSDYYLEDLVPQPVATFLTFPIIMQLCLIIRENIYWEGFRQLHRYYPETDPVEVPTIADNITSLDDAAVLLISGKIIHTCEEALFGAFIPIPSKDGYEIQEQHDHWPELFSCLLLELSPVHDVSWGNINRPGWSVTSDELCFGEKDNGAALVFQKGLKETTFTRNTEQKDPAYTATAWRGNGTTEIDVETIEIWSDLYSTEND</sequence>
<dbReference type="EMBL" id="KV878893">
    <property type="protein sequence ID" value="OJJ85941.1"/>
    <property type="molecule type" value="Genomic_DNA"/>
</dbReference>
<gene>
    <name evidence="2" type="ORF">ASPGLDRAFT_80852</name>
</gene>
<evidence type="ECO:0000313" key="3">
    <source>
        <dbReference type="Proteomes" id="UP000184300"/>
    </source>
</evidence>
<dbReference type="STRING" id="1160497.A0A1L9VPW9"/>
<dbReference type="RefSeq" id="XP_022402635.1">
    <property type="nucleotide sequence ID" value="XM_022550092.1"/>
</dbReference>
<dbReference type="OrthoDB" id="10453446at2759"/>
<dbReference type="VEuPathDB" id="FungiDB:ASPGLDRAFT_80852"/>
<reference evidence="3" key="1">
    <citation type="journal article" date="2017" name="Genome Biol.">
        <title>Comparative genomics reveals high biological diversity and specific adaptations in the industrially and medically important fungal genus Aspergillus.</title>
        <authorList>
            <person name="de Vries R.P."/>
            <person name="Riley R."/>
            <person name="Wiebenga A."/>
            <person name="Aguilar-Osorio G."/>
            <person name="Amillis S."/>
            <person name="Uchima C.A."/>
            <person name="Anderluh G."/>
            <person name="Asadollahi M."/>
            <person name="Askin M."/>
            <person name="Barry K."/>
            <person name="Battaglia E."/>
            <person name="Bayram O."/>
            <person name="Benocci T."/>
            <person name="Braus-Stromeyer S.A."/>
            <person name="Caldana C."/>
            <person name="Canovas D."/>
            <person name="Cerqueira G.C."/>
            <person name="Chen F."/>
            <person name="Chen W."/>
            <person name="Choi C."/>
            <person name="Clum A."/>
            <person name="Dos Santos R.A."/>
            <person name="Damasio A.R."/>
            <person name="Diallinas G."/>
            <person name="Emri T."/>
            <person name="Fekete E."/>
            <person name="Flipphi M."/>
            <person name="Freyberg S."/>
            <person name="Gallo A."/>
            <person name="Gournas C."/>
            <person name="Habgood R."/>
            <person name="Hainaut M."/>
            <person name="Harispe M.L."/>
            <person name="Henrissat B."/>
            <person name="Hilden K.S."/>
            <person name="Hope R."/>
            <person name="Hossain A."/>
            <person name="Karabika E."/>
            <person name="Karaffa L."/>
            <person name="Karanyi Z."/>
            <person name="Krasevec N."/>
            <person name="Kuo A."/>
            <person name="Kusch H."/>
            <person name="LaButti K."/>
            <person name="Lagendijk E.L."/>
            <person name="Lapidus A."/>
            <person name="Levasseur A."/>
            <person name="Lindquist E."/>
            <person name="Lipzen A."/>
            <person name="Logrieco A.F."/>
            <person name="MacCabe A."/>
            <person name="Maekelae M.R."/>
            <person name="Malavazi I."/>
            <person name="Melin P."/>
            <person name="Meyer V."/>
            <person name="Mielnichuk N."/>
            <person name="Miskei M."/>
            <person name="Molnar A.P."/>
            <person name="Mule G."/>
            <person name="Ngan C.Y."/>
            <person name="Orejas M."/>
            <person name="Orosz E."/>
            <person name="Ouedraogo J.P."/>
            <person name="Overkamp K.M."/>
            <person name="Park H.-S."/>
            <person name="Perrone G."/>
            <person name="Piumi F."/>
            <person name="Punt P.J."/>
            <person name="Ram A.F."/>
            <person name="Ramon A."/>
            <person name="Rauscher S."/>
            <person name="Record E."/>
            <person name="Riano-Pachon D.M."/>
            <person name="Robert V."/>
            <person name="Roehrig J."/>
            <person name="Ruller R."/>
            <person name="Salamov A."/>
            <person name="Salih N.S."/>
            <person name="Samson R.A."/>
            <person name="Sandor E."/>
            <person name="Sanguinetti M."/>
            <person name="Schuetze T."/>
            <person name="Sepcic K."/>
            <person name="Shelest E."/>
            <person name="Sherlock G."/>
            <person name="Sophianopoulou V."/>
            <person name="Squina F.M."/>
            <person name="Sun H."/>
            <person name="Susca A."/>
            <person name="Todd R.B."/>
            <person name="Tsang A."/>
            <person name="Unkles S.E."/>
            <person name="van de Wiele N."/>
            <person name="van Rossen-Uffink D."/>
            <person name="Oliveira J.V."/>
            <person name="Vesth T.C."/>
            <person name="Visser J."/>
            <person name="Yu J.-H."/>
            <person name="Zhou M."/>
            <person name="Andersen M.R."/>
            <person name="Archer D.B."/>
            <person name="Baker S.E."/>
            <person name="Benoit I."/>
            <person name="Brakhage A.A."/>
            <person name="Braus G.H."/>
            <person name="Fischer R."/>
            <person name="Frisvad J.C."/>
            <person name="Goldman G.H."/>
            <person name="Houbraken J."/>
            <person name="Oakley B."/>
            <person name="Pocsi I."/>
            <person name="Scazzocchio C."/>
            <person name="Seiboth B."/>
            <person name="vanKuyk P.A."/>
            <person name="Wortman J."/>
            <person name="Dyer P.S."/>
            <person name="Grigoriev I.V."/>
        </authorList>
    </citation>
    <scope>NUCLEOTIDE SEQUENCE [LARGE SCALE GENOMIC DNA]</scope>
    <source>
        <strain evidence="3">CBS 516.65</strain>
    </source>
</reference>
<dbReference type="Pfam" id="PF07534">
    <property type="entry name" value="TLD"/>
    <property type="match status" value="1"/>
</dbReference>
<dbReference type="Proteomes" id="UP000184300">
    <property type="component" value="Unassembled WGS sequence"/>
</dbReference>
<proteinExistence type="predicted"/>
<evidence type="ECO:0000259" key="1">
    <source>
        <dbReference type="Pfam" id="PF07534"/>
    </source>
</evidence>
<dbReference type="GeneID" id="34466352"/>
<organism evidence="2 3">
    <name type="scientific">Aspergillus glaucus CBS 516.65</name>
    <dbReference type="NCBI Taxonomy" id="1160497"/>
    <lineage>
        <taxon>Eukaryota</taxon>
        <taxon>Fungi</taxon>
        <taxon>Dikarya</taxon>
        <taxon>Ascomycota</taxon>
        <taxon>Pezizomycotina</taxon>
        <taxon>Eurotiomycetes</taxon>
        <taxon>Eurotiomycetidae</taxon>
        <taxon>Eurotiales</taxon>
        <taxon>Aspergillaceae</taxon>
        <taxon>Aspergillus</taxon>
        <taxon>Aspergillus subgen. Aspergillus</taxon>
    </lineage>
</organism>
<dbReference type="AlphaFoldDB" id="A0A1L9VPW9"/>
<keyword evidence="3" id="KW-1185">Reference proteome</keyword>
<accession>A0A1L9VPW9</accession>
<evidence type="ECO:0000313" key="2">
    <source>
        <dbReference type="EMBL" id="OJJ85941.1"/>
    </source>
</evidence>
<dbReference type="InterPro" id="IPR006571">
    <property type="entry name" value="TLDc_dom"/>
</dbReference>
<name>A0A1L9VPW9_ASPGL</name>
<feature type="domain" description="TLDc" evidence="1">
    <location>
        <begin position="146"/>
        <end position="322"/>
    </location>
</feature>
<protein>
    <recommendedName>
        <fullName evidence="1">TLDc domain-containing protein</fullName>
    </recommendedName>
</protein>